<dbReference type="AlphaFoldDB" id="A0A0C2XP05"/>
<dbReference type="GO" id="GO:0045047">
    <property type="term" value="P:protein targeting to ER"/>
    <property type="evidence" value="ECO:0007669"/>
    <property type="project" value="TreeGrafter"/>
</dbReference>
<accession>A0A0C2XP05</accession>
<dbReference type="Proteomes" id="UP000054097">
    <property type="component" value="Unassembled WGS sequence"/>
</dbReference>
<evidence type="ECO:0000313" key="11">
    <source>
        <dbReference type="Proteomes" id="UP000054097"/>
    </source>
</evidence>
<reference evidence="10 11" key="1">
    <citation type="submission" date="2014-04" db="EMBL/GenBank/DDBJ databases">
        <authorList>
            <consortium name="DOE Joint Genome Institute"/>
            <person name="Kuo A."/>
            <person name="Zuccaro A."/>
            <person name="Kohler A."/>
            <person name="Nagy L.G."/>
            <person name="Floudas D."/>
            <person name="Copeland A."/>
            <person name="Barry K.W."/>
            <person name="Cichocki N."/>
            <person name="Veneault-Fourrey C."/>
            <person name="LaButti K."/>
            <person name="Lindquist E.A."/>
            <person name="Lipzen A."/>
            <person name="Lundell T."/>
            <person name="Morin E."/>
            <person name="Murat C."/>
            <person name="Sun H."/>
            <person name="Tunlid A."/>
            <person name="Henrissat B."/>
            <person name="Grigoriev I.V."/>
            <person name="Hibbett D.S."/>
            <person name="Martin F."/>
            <person name="Nordberg H.P."/>
            <person name="Cantor M.N."/>
            <person name="Hua S.X."/>
        </authorList>
    </citation>
    <scope>NUCLEOTIDE SEQUENCE [LARGE SCALE GENOMIC DNA]</scope>
    <source>
        <strain evidence="10 11">MAFF 305830</strain>
    </source>
</reference>
<protein>
    <recommendedName>
        <fullName evidence="3">Signal peptidase complex subunit 1</fullName>
    </recommendedName>
</protein>
<dbReference type="EMBL" id="KN824284">
    <property type="protein sequence ID" value="KIM30697.1"/>
    <property type="molecule type" value="Genomic_DNA"/>
</dbReference>
<evidence type="ECO:0000256" key="3">
    <source>
        <dbReference type="ARBA" id="ARBA00017059"/>
    </source>
</evidence>
<dbReference type="STRING" id="933852.A0A0C2XP05"/>
<dbReference type="OrthoDB" id="263893at2759"/>
<evidence type="ECO:0000256" key="6">
    <source>
        <dbReference type="ARBA" id="ARBA00022989"/>
    </source>
</evidence>
<dbReference type="HOGENOM" id="CLU_134505_2_0_1"/>
<evidence type="ECO:0000256" key="5">
    <source>
        <dbReference type="ARBA" id="ARBA00022824"/>
    </source>
</evidence>
<evidence type="ECO:0000256" key="4">
    <source>
        <dbReference type="ARBA" id="ARBA00022692"/>
    </source>
</evidence>
<evidence type="ECO:0000256" key="2">
    <source>
        <dbReference type="ARBA" id="ARBA00005245"/>
    </source>
</evidence>
<dbReference type="InterPro" id="IPR009542">
    <property type="entry name" value="Spc1/SPCS1"/>
</dbReference>
<keyword evidence="7 9" id="KW-0472">Membrane</keyword>
<dbReference type="GO" id="GO:0006465">
    <property type="term" value="P:signal peptide processing"/>
    <property type="evidence" value="ECO:0007669"/>
    <property type="project" value="InterPro"/>
</dbReference>
<evidence type="ECO:0000256" key="1">
    <source>
        <dbReference type="ARBA" id="ARBA00004477"/>
    </source>
</evidence>
<comment type="subcellular location">
    <subcellularLocation>
        <location evidence="1">Endoplasmic reticulum membrane</location>
        <topology evidence="1">Multi-pass membrane protein</topology>
    </subcellularLocation>
</comment>
<evidence type="ECO:0000256" key="7">
    <source>
        <dbReference type="ARBA" id="ARBA00023136"/>
    </source>
</evidence>
<feature type="transmembrane region" description="Helical" evidence="9">
    <location>
        <begin position="24"/>
        <end position="43"/>
    </location>
</feature>
<comment type="function">
    <text evidence="8">Component of the signal peptidase complex (SPC) which catalyzes the cleavage of N-terminal signal sequences from nascent proteins as they are translocated into the lumen of the endoplasmic reticulum. Dispensable for SPC enzymatic activity.</text>
</comment>
<organism evidence="10 11">
    <name type="scientific">Serendipita vermifera MAFF 305830</name>
    <dbReference type="NCBI Taxonomy" id="933852"/>
    <lineage>
        <taxon>Eukaryota</taxon>
        <taxon>Fungi</taxon>
        <taxon>Dikarya</taxon>
        <taxon>Basidiomycota</taxon>
        <taxon>Agaricomycotina</taxon>
        <taxon>Agaricomycetes</taxon>
        <taxon>Sebacinales</taxon>
        <taxon>Serendipitaceae</taxon>
        <taxon>Serendipita</taxon>
    </lineage>
</organism>
<feature type="transmembrane region" description="Helical" evidence="9">
    <location>
        <begin position="50"/>
        <end position="68"/>
    </location>
</feature>
<keyword evidence="4 9" id="KW-0812">Transmembrane</keyword>
<proteinExistence type="inferred from homology"/>
<reference evidence="11" key="2">
    <citation type="submission" date="2015-01" db="EMBL/GenBank/DDBJ databases">
        <title>Evolutionary Origins and Diversification of the Mycorrhizal Mutualists.</title>
        <authorList>
            <consortium name="DOE Joint Genome Institute"/>
            <consortium name="Mycorrhizal Genomics Consortium"/>
            <person name="Kohler A."/>
            <person name="Kuo A."/>
            <person name="Nagy L.G."/>
            <person name="Floudas D."/>
            <person name="Copeland A."/>
            <person name="Barry K.W."/>
            <person name="Cichocki N."/>
            <person name="Veneault-Fourrey C."/>
            <person name="LaButti K."/>
            <person name="Lindquist E.A."/>
            <person name="Lipzen A."/>
            <person name="Lundell T."/>
            <person name="Morin E."/>
            <person name="Murat C."/>
            <person name="Riley R."/>
            <person name="Ohm R."/>
            <person name="Sun H."/>
            <person name="Tunlid A."/>
            <person name="Henrissat B."/>
            <person name="Grigoriev I.V."/>
            <person name="Hibbett D.S."/>
            <person name="Martin F."/>
        </authorList>
    </citation>
    <scope>NUCLEOTIDE SEQUENCE [LARGE SCALE GENOMIC DNA]</scope>
    <source>
        <strain evidence="11">MAFF 305830</strain>
    </source>
</reference>
<dbReference type="PANTHER" id="PTHR13202:SF0">
    <property type="entry name" value="SIGNAL PEPTIDASE COMPLEX SUBUNIT 1"/>
    <property type="match status" value="1"/>
</dbReference>
<evidence type="ECO:0000256" key="8">
    <source>
        <dbReference type="ARBA" id="ARBA00045204"/>
    </source>
</evidence>
<dbReference type="PANTHER" id="PTHR13202">
    <property type="entry name" value="MICROSOMAL SIGNAL PEPTIDASE 12 KDA SUBUNIT"/>
    <property type="match status" value="1"/>
</dbReference>
<evidence type="ECO:0000313" key="10">
    <source>
        <dbReference type="EMBL" id="KIM30697.1"/>
    </source>
</evidence>
<keyword evidence="5" id="KW-0256">Endoplasmic reticulum</keyword>
<gene>
    <name evidence="10" type="ORF">M408DRAFT_66415</name>
</gene>
<name>A0A0C2XP05_SERVB</name>
<sequence>MSAQLQTLYEGKIDFFGQDAVDRWTRVALSIFASLAFVVGLALQSLKMSFAVFGGGVLLVLVLAVPPWPYLNRFPVAWTQIESKKKQ</sequence>
<keyword evidence="11" id="KW-1185">Reference proteome</keyword>
<dbReference type="GO" id="GO:0005787">
    <property type="term" value="C:signal peptidase complex"/>
    <property type="evidence" value="ECO:0007669"/>
    <property type="project" value="InterPro"/>
</dbReference>
<keyword evidence="6 9" id="KW-1133">Transmembrane helix</keyword>
<dbReference type="Pfam" id="PF06645">
    <property type="entry name" value="SPC12"/>
    <property type="match status" value="1"/>
</dbReference>
<evidence type="ECO:0000256" key="9">
    <source>
        <dbReference type="SAM" id="Phobius"/>
    </source>
</evidence>
<comment type="similarity">
    <text evidence="2">Belongs to the SPCS1 family.</text>
</comment>